<accession>A0A1J6Z6S1</accession>
<dbReference type="EMBL" id="JWSP02000004">
    <property type="protein sequence ID" value="PNO32231.1"/>
    <property type="molecule type" value="Genomic_DNA"/>
</dbReference>
<name>A0A1J6Z6S1_SALHO</name>
<dbReference type="Proteomes" id="UP000236163">
    <property type="component" value="Unassembled WGS sequence"/>
</dbReference>
<comment type="caution">
    <text evidence="1">The sequence shown here is derived from an EMBL/GenBank/DDBJ whole genome shotgun (WGS) entry which is preliminary data.</text>
</comment>
<reference evidence="2" key="1">
    <citation type="submission" date="2017-12" db="EMBL/GenBank/DDBJ databases">
        <title>FDA dAtabase for Regulatory Grade micrObial Sequences (FDA-ARGOS): Supporting development and validation of Infectious Disease Dx tests.</title>
        <authorList>
            <person name="Sichtig H."/>
            <person name="Tallon L."/>
            <person name="Sadzewicz L."/>
            <person name="Sengamalay N."/>
            <person name="Nagaraj S."/>
            <person name="Vavikolanu K."/>
            <person name="Aluvathingal J."/>
            <person name="Nadendla S."/>
            <person name="Pirone D.C."/>
            <person name="Hoffman M."/>
            <person name="Muruvanda T."/>
            <person name="Allard M."/>
            <person name="Evans P."/>
        </authorList>
    </citation>
    <scope>NUCLEOTIDE SEQUENCE [LARGE SCALE GENOMIC DNA]</scope>
    <source>
        <strain evidence="2">FDAARGOS_55</strain>
    </source>
</reference>
<protein>
    <submittedName>
        <fullName evidence="1">Uncharacterized protein</fullName>
    </submittedName>
</protein>
<evidence type="ECO:0000313" key="2">
    <source>
        <dbReference type="Proteomes" id="UP000236163"/>
    </source>
</evidence>
<dbReference type="AlphaFoldDB" id="A0A1J6Z6S1"/>
<proteinExistence type="predicted"/>
<evidence type="ECO:0000313" key="1">
    <source>
        <dbReference type="EMBL" id="PNO32231.1"/>
    </source>
</evidence>
<organism evidence="1 2">
    <name type="scientific">Salmonella enterica subsp. houtenae serovar 50:g,z51:-</name>
    <dbReference type="NCBI Taxonomy" id="1173947"/>
    <lineage>
        <taxon>Bacteria</taxon>
        <taxon>Pseudomonadati</taxon>
        <taxon>Pseudomonadota</taxon>
        <taxon>Gammaproteobacteria</taxon>
        <taxon>Enterobacterales</taxon>
        <taxon>Enterobacteriaceae</taxon>
        <taxon>Salmonella</taxon>
    </lineage>
</organism>
<gene>
    <name evidence="1" type="ORF">RK55_002740</name>
</gene>
<dbReference type="STRING" id="523831.SEHO0A_04697"/>
<sequence>MSPTVFAARSKRPRAPIAASGEKFFYAVAGTRVLGARRSTLAFSRVAPENIMPLVIGQV</sequence>